<evidence type="ECO:0000313" key="1">
    <source>
        <dbReference type="EMBL" id="KAF7725322.1"/>
    </source>
</evidence>
<accession>A0A8H7BJF2</accession>
<evidence type="ECO:0000313" key="2">
    <source>
        <dbReference type="Proteomes" id="UP000605846"/>
    </source>
</evidence>
<comment type="caution">
    <text evidence="1">The sequence shown here is derived from an EMBL/GenBank/DDBJ whole genome shotgun (WGS) entry which is preliminary data.</text>
</comment>
<organism evidence="1 2">
    <name type="scientific">Apophysomyces ossiformis</name>
    <dbReference type="NCBI Taxonomy" id="679940"/>
    <lineage>
        <taxon>Eukaryota</taxon>
        <taxon>Fungi</taxon>
        <taxon>Fungi incertae sedis</taxon>
        <taxon>Mucoromycota</taxon>
        <taxon>Mucoromycotina</taxon>
        <taxon>Mucoromycetes</taxon>
        <taxon>Mucorales</taxon>
        <taxon>Mucorineae</taxon>
        <taxon>Mucoraceae</taxon>
        <taxon>Apophysomyces</taxon>
    </lineage>
</organism>
<sequence>MLLDPPAIDATSLDYKRPNVPEKTWYDEDDHCSSVTGGTISTEGETLDPDSYPFADFQQAMEQRVSLRQTYFMDGGSRFISLPTLGSTPIKAASHVARVFEDWLGHRIQNHSLVEQLPVIEDDVELLADDLLNSIKSRAKCVSGLSKILIELRIGHVYSYNSLEDGQPLITEDMEDYFFQKFPLFIEVIIHTEAADSNDEICQLLLVVENVTVSPGHPCRTMQLITTK</sequence>
<dbReference type="AlphaFoldDB" id="A0A8H7BJF2"/>
<proteinExistence type="predicted"/>
<name>A0A8H7BJF2_9FUNG</name>
<dbReference type="OrthoDB" id="5590091at2759"/>
<reference evidence="1" key="1">
    <citation type="submission" date="2020-01" db="EMBL/GenBank/DDBJ databases">
        <title>Genome Sequencing of Three Apophysomyces-Like Fungal Strains Confirms a Novel Fungal Genus in the Mucoromycota with divergent Burkholderia-like Endosymbiotic Bacteria.</title>
        <authorList>
            <person name="Stajich J.E."/>
            <person name="Macias A.M."/>
            <person name="Carter-House D."/>
            <person name="Lovett B."/>
            <person name="Kasson L.R."/>
            <person name="Berry K."/>
            <person name="Grigoriev I."/>
            <person name="Chang Y."/>
            <person name="Spatafora J."/>
            <person name="Kasson M.T."/>
        </authorList>
    </citation>
    <scope>NUCLEOTIDE SEQUENCE</scope>
    <source>
        <strain evidence="1">NRRL A-21654</strain>
    </source>
</reference>
<dbReference type="Proteomes" id="UP000605846">
    <property type="component" value="Unassembled WGS sequence"/>
</dbReference>
<gene>
    <name evidence="1" type="ORF">EC973_009661</name>
</gene>
<keyword evidence="2" id="KW-1185">Reference proteome</keyword>
<protein>
    <submittedName>
        <fullName evidence="1">Uncharacterized protein</fullName>
    </submittedName>
</protein>
<dbReference type="EMBL" id="JABAYA010000099">
    <property type="protein sequence ID" value="KAF7725322.1"/>
    <property type="molecule type" value="Genomic_DNA"/>
</dbReference>